<reference evidence="1 3" key="2">
    <citation type="submission" date="2021-06" db="EMBL/GenBank/DDBJ databases">
        <title>Whole genome sequence of Paenibacillus sophorae DSM23020 for comparative genomics.</title>
        <authorList>
            <person name="Kim M.-J."/>
            <person name="Lee G."/>
            <person name="Shin J.-H."/>
        </authorList>
    </citation>
    <scope>NUCLEOTIDE SEQUENCE [LARGE SCALE GENOMIC DNA]</scope>
    <source>
        <strain evidence="1 3">DSM 23020</strain>
    </source>
</reference>
<proteinExistence type="predicted"/>
<name>A0A1H8GSG3_9BACL</name>
<dbReference type="AlphaFoldDB" id="A0A1H8GSG3"/>
<dbReference type="STRING" id="1333845.SAMN04487895_101623"/>
<dbReference type="Proteomes" id="UP000198809">
    <property type="component" value="Unassembled WGS sequence"/>
</dbReference>
<protein>
    <submittedName>
        <fullName evidence="2">Uncharacterized protein</fullName>
    </submittedName>
</protein>
<organism evidence="2">
    <name type="scientific">Paenibacillus sophorae</name>
    <dbReference type="NCBI Taxonomy" id="1333845"/>
    <lineage>
        <taxon>Bacteria</taxon>
        <taxon>Bacillati</taxon>
        <taxon>Bacillota</taxon>
        <taxon>Bacilli</taxon>
        <taxon>Bacillales</taxon>
        <taxon>Paenibacillaceae</taxon>
        <taxon>Paenibacillus</taxon>
    </lineage>
</organism>
<evidence type="ECO:0000313" key="2">
    <source>
        <dbReference type="EMBL" id="SEN46740.1"/>
    </source>
</evidence>
<keyword evidence="3" id="KW-1185">Reference proteome</keyword>
<evidence type="ECO:0000313" key="1">
    <source>
        <dbReference type="EMBL" id="QWU14320.1"/>
    </source>
</evidence>
<sequence length="47" mass="5643">MVQTIYQMINKKTNARTECTKKYIQKWTKLGFEIESTRFGKLLDEEV</sequence>
<dbReference type="EMBL" id="FODH01000001">
    <property type="protein sequence ID" value="SEN46740.1"/>
    <property type="molecule type" value="Genomic_DNA"/>
</dbReference>
<accession>A0A1H8GSG3</accession>
<dbReference type="RefSeq" id="WP_175491758.1">
    <property type="nucleotide sequence ID" value="NZ_CP076607.1"/>
</dbReference>
<evidence type="ECO:0000313" key="3">
    <source>
        <dbReference type="Proteomes" id="UP000683429"/>
    </source>
</evidence>
<dbReference type="Proteomes" id="UP000683429">
    <property type="component" value="Chromosome"/>
</dbReference>
<gene>
    <name evidence="1" type="ORF">KP014_20655</name>
    <name evidence="2" type="ORF">SAMN04487895_101623</name>
</gene>
<reference evidence="2" key="1">
    <citation type="submission" date="2016-10" db="EMBL/GenBank/DDBJ databases">
        <authorList>
            <person name="de Groot N.N."/>
        </authorList>
    </citation>
    <scope>NUCLEOTIDE SEQUENCE [LARGE SCALE GENOMIC DNA]</scope>
    <source>
        <strain evidence="2">CGMCC 1.10238</strain>
    </source>
</reference>
<dbReference type="EMBL" id="CP076607">
    <property type="protein sequence ID" value="QWU14320.1"/>
    <property type="molecule type" value="Genomic_DNA"/>
</dbReference>